<dbReference type="Pfam" id="PF12947">
    <property type="entry name" value="EGF_3"/>
    <property type="match status" value="2"/>
</dbReference>
<feature type="domain" description="EGF-like" evidence="12">
    <location>
        <begin position="1502"/>
        <end position="1539"/>
    </location>
</feature>
<feature type="domain" description="EGF-like" evidence="12">
    <location>
        <begin position="1127"/>
        <end position="1168"/>
    </location>
</feature>
<dbReference type="FunFam" id="2.10.25.10:FF:000653">
    <property type="entry name" value="Putative Fibrillin-1"/>
    <property type="match status" value="1"/>
</dbReference>
<feature type="domain" description="EGF-like" evidence="12">
    <location>
        <begin position="2495"/>
        <end position="2532"/>
    </location>
</feature>
<feature type="domain" description="EGF-like" evidence="12">
    <location>
        <begin position="868"/>
        <end position="909"/>
    </location>
</feature>
<dbReference type="PROSITE" id="PS01186">
    <property type="entry name" value="EGF_2"/>
    <property type="match status" value="28"/>
</dbReference>
<dbReference type="FunFam" id="2.10.25.10:FF:000119">
    <property type="entry name" value="vitamin K-dependent protein S"/>
    <property type="match status" value="1"/>
</dbReference>
<dbReference type="InterPro" id="IPR052080">
    <property type="entry name" value="vWF_C/EGF_Fibrillin"/>
</dbReference>
<feature type="domain" description="EGF-like" evidence="12">
    <location>
        <begin position="1296"/>
        <end position="1334"/>
    </location>
</feature>
<feature type="domain" description="TB" evidence="13">
    <location>
        <begin position="957"/>
        <end position="996"/>
    </location>
</feature>
<evidence type="ECO:0000256" key="5">
    <source>
        <dbReference type="ARBA" id="ARBA00022729"/>
    </source>
</evidence>
<feature type="domain" description="EGF-like" evidence="12">
    <location>
        <begin position="1900"/>
        <end position="1942"/>
    </location>
</feature>
<feature type="domain" description="TB" evidence="13">
    <location>
        <begin position="1790"/>
        <end position="1841"/>
    </location>
</feature>
<comment type="caution">
    <text evidence="14">The sequence shown here is derived from an EMBL/GenBank/DDBJ whole genome shotgun (WGS) entry which is preliminary data.</text>
</comment>
<dbReference type="InterPro" id="IPR009030">
    <property type="entry name" value="Growth_fac_rcpt_cys_sf"/>
</dbReference>
<feature type="domain" description="EGF-like" evidence="12">
    <location>
        <begin position="1017"/>
        <end position="1059"/>
    </location>
</feature>
<keyword evidence="5" id="KW-0732">Signal</keyword>
<dbReference type="GO" id="GO:0048731">
    <property type="term" value="P:system development"/>
    <property type="evidence" value="ECO:0007669"/>
    <property type="project" value="UniProtKB-ARBA"/>
</dbReference>
<dbReference type="FunFam" id="2.10.25.10:FF:000038">
    <property type="entry name" value="Fibrillin 2"/>
    <property type="match status" value="3"/>
</dbReference>
<feature type="domain" description="EGF-like" evidence="12">
    <location>
        <begin position="2537"/>
        <end position="2577"/>
    </location>
</feature>
<keyword evidence="15" id="KW-1185">Reference proteome</keyword>
<feature type="disulfide bond" evidence="10">
    <location>
        <begin position="243"/>
        <end position="253"/>
    </location>
</feature>
<proteinExistence type="predicted"/>
<feature type="domain" description="EGF-like" evidence="12">
    <location>
        <begin position="1546"/>
        <end position="1583"/>
    </location>
</feature>
<feature type="domain" description="EGF-like" evidence="12">
    <location>
        <begin position="1943"/>
        <end position="1984"/>
    </location>
</feature>
<feature type="domain" description="EGF-like" evidence="12">
    <location>
        <begin position="2578"/>
        <end position="2616"/>
    </location>
</feature>
<dbReference type="FunFam" id="2.10.25.10:FF:000019">
    <property type="entry name" value="latent-transforming growth factor beta-binding protein 1 isoform X2"/>
    <property type="match status" value="1"/>
</dbReference>
<evidence type="ECO:0000259" key="13">
    <source>
        <dbReference type="PROSITE" id="PS51364"/>
    </source>
</evidence>
<dbReference type="PROSITE" id="PS51364">
    <property type="entry name" value="TB"/>
    <property type="match status" value="9"/>
</dbReference>
<feature type="disulfide bond" evidence="10">
    <location>
        <begin position="554"/>
        <end position="564"/>
    </location>
</feature>
<dbReference type="Proteomes" id="UP001353858">
    <property type="component" value="Unassembled WGS sequence"/>
</dbReference>
<dbReference type="Gene3D" id="2.10.25.10">
    <property type="entry name" value="Laminin"/>
    <property type="match status" value="46"/>
</dbReference>
<keyword evidence="9" id="KW-0325">Glycoprotein</keyword>
<dbReference type="SUPFAM" id="SSF57196">
    <property type="entry name" value="EGF/Laminin"/>
    <property type="match status" value="10"/>
</dbReference>
<evidence type="ECO:0000256" key="7">
    <source>
        <dbReference type="ARBA" id="ARBA00022837"/>
    </source>
</evidence>
<evidence type="ECO:0008006" key="16">
    <source>
        <dbReference type="Google" id="ProtNLM"/>
    </source>
</evidence>
<dbReference type="PANTHER" id="PTHR47333:SF5">
    <property type="entry name" value="FIBRILLIN-3"/>
    <property type="match status" value="1"/>
</dbReference>
<feature type="domain" description="TB" evidence="13">
    <location>
        <begin position="425"/>
        <end position="479"/>
    </location>
</feature>
<dbReference type="InterPro" id="IPR036773">
    <property type="entry name" value="TB_dom_sf"/>
</dbReference>
<dbReference type="InterPro" id="IPR013032">
    <property type="entry name" value="EGF-like_CS"/>
</dbReference>
<dbReference type="Pfam" id="PF14670">
    <property type="entry name" value="FXa_inhibition"/>
    <property type="match status" value="1"/>
</dbReference>
<dbReference type="SUPFAM" id="SSF57184">
    <property type="entry name" value="Growth factor receptor domain"/>
    <property type="match status" value="12"/>
</dbReference>
<feature type="domain" description="TB" evidence="13">
    <location>
        <begin position="2431"/>
        <end position="2484"/>
    </location>
</feature>
<feature type="domain" description="EGF-like" evidence="12">
    <location>
        <begin position="1461"/>
        <end position="1501"/>
    </location>
</feature>
<dbReference type="Pfam" id="PF00008">
    <property type="entry name" value="EGF"/>
    <property type="match status" value="1"/>
</dbReference>
<feature type="domain" description="EGF-like" evidence="12">
    <location>
        <begin position="1212"/>
        <end position="1253"/>
    </location>
</feature>
<keyword evidence="6" id="KW-0677">Repeat</keyword>
<evidence type="ECO:0000313" key="15">
    <source>
        <dbReference type="Proteomes" id="UP001353858"/>
    </source>
</evidence>
<keyword evidence="3" id="KW-0272">Extracellular matrix</keyword>
<dbReference type="FunFam" id="2.10.25.10:FF:000097">
    <property type="entry name" value="Fibrillin 2"/>
    <property type="match status" value="1"/>
</dbReference>
<feature type="domain" description="TB" evidence="13">
    <location>
        <begin position="2157"/>
        <end position="2208"/>
    </location>
</feature>
<dbReference type="Pfam" id="PF12662">
    <property type="entry name" value="cEGF"/>
    <property type="match status" value="7"/>
</dbReference>
<accession>A0AAN7Q696</accession>
<feature type="domain" description="EGF-like" evidence="12">
    <location>
        <begin position="631"/>
        <end position="672"/>
    </location>
</feature>
<feature type="domain" description="EGF-like" evidence="12">
    <location>
        <begin position="1858"/>
        <end position="1895"/>
    </location>
</feature>
<dbReference type="SMART" id="SM00181">
    <property type="entry name" value="EGF"/>
    <property type="match status" value="48"/>
</dbReference>
<feature type="domain" description="EGF-like" evidence="12">
    <location>
        <begin position="1377"/>
        <end position="1414"/>
    </location>
</feature>
<comment type="subcellular location">
    <subcellularLocation>
        <location evidence="1">Secreted</location>
        <location evidence="1">Extracellular space</location>
        <location evidence="1">Extracellular matrix</location>
    </subcellularLocation>
</comment>
<feature type="domain" description="EGF-like" evidence="12">
    <location>
        <begin position="2699"/>
        <end position="2739"/>
    </location>
</feature>
<evidence type="ECO:0000256" key="8">
    <source>
        <dbReference type="ARBA" id="ARBA00023157"/>
    </source>
</evidence>
<dbReference type="FunFam" id="2.10.25.10:FF:000014">
    <property type="entry name" value="Latent-transforming growth factor beta-binding protein 3"/>
    <property type="match status" value="3"/>
</dbReference>
<gene>
    <name evidence="14" type="ORF">RN001_004964</name>
</gene>
<dbReference type="FunFam" id="2.10.25.10:FF:000010">
    <property type="entry name" value="Pro-epidermal growth factor"/>
    <property type="match status" value="2"/>
</dbReference>
<evidence type="ECO:0000256" key="9">
    <source>
        <dbReference type="ARBA" id="ARBA00023180"/>
    </source>
</evidence>
<feature type="domain" description="TB" evidence="13">
    <location>
        <begin position="1633"/>
        <end position="1685"/>
    </location>
</feature>
<dbReference type="Pfam" id="PF07645">
    <property type="entry name" value="EGF_CA"/>
    <property type="match status" value="28"/>
</dbReference>
<feature type="domain" description="EGF-like" evidence="12">
    <location>
        <begin position="910"/>
        <end position="952"/>
    </location>
</feature>
<feature type="domain" description="TB" evidence="13">
    <location>
        <begin position="758"/>
        <end position="814"/>
    </location>
</feature>
<keyword evidence="7" id="KW-0106">Calcium</keyword>
<feature type="domain" description="EGF-like" evidence="12">
    <location>
        <begin position="590"/>
        <end position="623"/>
    </location>
</feature>
<feature type="domain" description="EGF-like" evidence="12">
    <location>
        <begin position="1169"/>
        <end position="1211"/>
    </location>
</feature>
<feature type="region of interest" description="Disordered" evidence="11">
    <location>
        <begin position="481"/>
        <end position="501"/>
    </location>
</feature>
<feature type="domain" description="EGF-like" evidence="12">
    <location>
        <begin position="2220"/>
        <end position="2261"/>
    </location>
</feature>
<dbReference type="InterPro" id="IPR018097">
    <property type="entry name" value="EGF_Ca-bd_CS"/>
</dbReference>
<dbReference type="Pfam" id="PF00683">
    <property type="entry name" value="TB"/>
    <property type="match status" value="9"/>
</dbReference>
<dbReference type="InterPro" id="IPR049883">
    <property type="entry name" value="NOTCH1_EGF-like"/>
</dbReference>
<comment type="caution">
    <text evidence="10">Lacks conserved residue(s) required for the propagation of feature annotation.</text>
</comment>
<feature type="domain" description="EGF-like" evidence="12">
    <location>
        <begin position="2026"/>
        <end position="2067"/>
    </location>
</feature>
<evidence type="ECO:0000259" key="12">
    <source>
        <dbReference type="PROSITE" id="PS50026"/>
    </source>
</evidence>
<dbReference type="GO" id="GO:0005509">
    <property type="term" value="F:calcium ion binding"/>
    <property type="evidence" value="ECO:0007669"/>
    <property type="project" value="InterPro"/>
</dbReference>
<dbReference type="FunFam" id="2.10.25.10:FF:000005">
    <property type="entry name" value="Fibrillin 2"/>
    <property type="match status" value="4"/>
</dbReference>
<feature type="domain" description="EGF-like" evidence="12">
    <location>
        <begin position="1588"/>
        <end position="1628"/>
    </location>
</feature>
<dbReference type="PANTHER" id="PTHR47333">
    <property type="entry name" value="VON WILLEBRAND FACTOR C AND EGF DOMAIN-CONTAINING PROTEIN"/>
    <property type="match status" value="1"/>
</dbReference>
<reference evidence="15" key="1">
    <citation type="submission" date="2023-01" db="EMBL/GenBank/DDBJ databases">
        <title>Key to firefly adult light organ development and bioluminescence: homeobox transcription factors regulate luciferase expression and transportation to peroxisome.</title>
        <authorList>
            <person name="Fu X."/>
        </authorList>
    </citation>
    <scope>NUCLEOTIDE SEQUENCE [LARGE SCALE GENOMIC DNA]</scope>
</reference>
<feature type="domain" description="EGF-like" evidence="12">
    <location>
        <begin position="826"/>
        <end position="863"/>
    </location>
</feature>
<evidence type="ECO:0000256" key="2">
    <source>
        <dbReference type="ARBA" id="ARBA00022525"/>
    </source>
</evidence>
<dbReference type="SMART" id="SM00179">
    <property type="entry name" value="EGF_CA"/>
    <property type="match status" value="45"/>
</dbReference>
<evidence type="ECO:0000256" key="1">
    <source>
        <dbReference type="ARBA" id="ARBA00004498"/>
    </source>
</evidence>
<protein>
    <recommendedName>
        <fullName evidence="16">Fibrillin-2</fullName>
    </recommendedName>
</protein>
<keyword evidence="2" id="KW-0964">Secreted</keyword>
<name>A0AAN7Q696_9COLE</name>
<dbReference type="FunFam" id="2.10.25.10:FF:000017">
    <property type="entry name" value="latent-transforming growth factor beta-binding protein 4 isoform X1"/>
    <property type="match status" value="1"/>
</dbReference>
<sequence>MFLTRKNKILALLLPPTADIMKSSVDDAEKIFNGNDQDRHSDSESSEAPSFLGSLAEQLGVIFNSSSDTDTASEQKDRALFFIDRSKMFHFYNEHSRSLLKCLVLIYVSVLATAEIAPPPRHFSNGDHDNALQPVAPGGPNVCRSKYRSYCCAGWSRHPVSGLCIMPVCSRSCGPGGRCIQPNMCLCGGGIRSPACNLQGIKNGEGGNGTSCRLMCMNGGTCVEDKCVCGPGYTGEFCQEPICMETCKNGGRCIGPDRCACVYGFTGTHCEIDYRTGPCYSGVRGSLCVNQLDGVVCTKTLCCASVGKAWGHPCEHCPSKLDCDVGFIKNQKSRECVDINECEAIPYLCTGGICVNTIGSFTCECPPGQARNPGTNKCDDRDECLDEGICKDGRCVNTIGGYYCLCNPGFIQSQDKTYCIDGRQGNCFTHRSPTGLCKNSLPMRLSKKDCCCGVNMGQGWGDNCTKCPLHGEEEHRLLCSGKSPGPPTLLEPPIDGKGDGSHPSAGLTLVNECVLRPDICGEGQCIDTVDGYECICKAGFKQGRGRLCEDINECNEGKCQNGHCTNTPGSFVCICPPGFDVSPDGTTCTDHDECREIGMCTNGMCINMDGSFKCHCKPGFKLSPTGYACVDIDECYENPRICLNGRCSNTPGSYTCDCLPGFVESGDRTFCIDLDECSNTGMCSHGKCVNIEGSFRCVCDSGFRLGSDGRHCVDIDECIHSPCQHGNCYNTQGSFRCECHSGFNLGPDGRSCLDTRRDLCYQVYRDGLCFNPTTMAVTKSSCCCCTVITGQPMGWGTTCQPCPMPGTTDFEALCPHGPGSTFDGNDINECALNPNICQDGACENLIGTYRCICNPGFEVDDSGKMCIDINECEIEDLVCSGGQCRNVPGSFQCICPTGTQLNSNNYVCEDVDECRELGPEACFNGECINVFGSYKCECDPGSVLDNTGRICIDNRKGSCWARFVNGRCENNLPHLSRRSECCCSVGVAWGSPCERCNPNECDCPKGYAKVDGKACTDINECDLNPDICRGGGICVNTEGSFTCNCPPGLTLDETRTQCLDVRVEQCFTRYKHGKCVHPIDGLFHKDLCCCSGLARAWGNRCETCPKPGSAAHTELCPRGPGFLDRKDINECTEFPGICLNGRCQNTIGGYSCRCNKGYDFDENKLQCVDIDECTITTNNVCGNGVCRNIPGDFVCDCNDGFRTMAPMQVCMDINECDEIPGLCRGGFCINTEGSYKCECPPGHELASDQKSCKDIDECSRTSGICSNGVCENMMGTYQCVCNDGYQQTGLKSHCEDIDECEDEPCDDVCINTPGSYSCSCGSGYSLMLDGRTCSDINECVENPRICSGGNCTNIQGGYACFCTKGLITGPGNASCLDIDECKHNPNICGNGECINTLGSFQCRCEEGYSVKPGEEHVCSDEDECYLGIYTCDVNADCINNPGSYQCRCQDGFTGNGISCRDINECLTNNGGCNQNAQCINTDGSFKCVCDTGFKGDGYDCVDIDECSNDPSLCENGQCLNYPGAFRCECDMGFMHPDEHKDQACVDIDECQMFNNLCVHGTCENVFGMFRCECHDGFKLDSSGGNCTDVDECDNPQSCLYGQCLNDLGSYRCICPPNYDTVSEGNACIDRRTSRCFLEVDNQGMCQTPTADYVTKPSCCCSVGKAWGPHCELCPIPGSTAYDEICPGGLGYKPNEITVVLEDINECEEHENICKNGHCTNTFGSFMCSCNEGFHLDQSGVECVDVNECIENPGVCNVGTCVNEHGRYFCECPDGFMPLPGGRECVDMRRDVCFLNYSRWTCSLPMTQNQTRKLCCCSMGQAWGQPCEPCPIQGTSEYIALCGVRPGQIINPMTNQSEGIDECQLMPTMCSHGVCVNTPGSFECQCNRGFIYDINSHQCIDENECLRQPSPCEGNAQCVNLQGSFECRCPEGYKHGSTFMDCVDIDECFEQPNICNNGDCKNLQGSFQCICHVGYLLTPSRDNCLDIDECVRHPNICNNGSCINVIGTYKCHCNPGFKLSHTNDCVDVDECHMMPFLCRNGRCRNTIGSFTCECAAGYTLTTDRHNCRDVDECHEVQGTCPSPGHCLNIMGSYVCTCPEGYELSQATNRCEDIDECKTNPGICENGVCTNTEGGAFCTCPNGFILDPKIMTCVDIRQEQCYDDYSRNQCSAPRGFQITMKECCCSRGAAWGRYCQQCPQEGTEEYSKLCPEGPGRMDSGNDLNECELMANVCEGGDCINTDGSFRCECPTGYILDSTGRKCVDDNECVSAQNICGNGTCSNVVGGFECFCGDGFAPGPMQVCEDVNECLEMGNQCAFRCHNVPGSFRCICPYGYALAPDGRHCQDVNECLTPANNCKFECKNLIGSFMCICPDGYTQVGLTDDCQDVNECATNPGICHNGHCFNLQGSYRCDCFEGFEPSQDRKSCIDRRQGFCFRQLIQGRCTTQNVEMNRVTKADCCCSMGEAWGPRCELCPPKYSPLYQELCLESGFTVDGSDVDECTTIPDLCRNGRCINTLGSYRCMCHKGFKVDASGIYCRDINECQLTPTPCKHICHNTEGSYVCACPPGFILNPDGVSCRDLDECSTGQHMCQHICINTHGSYTCSCPNGYNQVGDDCEDINECEELGVCPKPGRCVNTLGSFRCVCPRGFQLDQSGTYCVDSDECLDDTKCPEGCQNLIGGYRCGCPDGYTLHNYYNQCVDDNECLNSPCGDGGNCFNTPGSYRCGCPDGYQFDSKLNICLQVSAGCVGAPCAFGCTSYGGMYSCDCPQGYHRIGQGHCLSTISPSASNYAPDFGNVPTYAIGHGYKTNPEEKYITGEGCFSCKVNSRHRRDSKQTNSTSGQEVLRRILKRSAGRVRRHHHGEEMQLNINLQQTKHKMRIIKLQPAVKKHMEYSITKGNDKNKFQLVKKYGVWGLHFKRRLKHTGNFDLTIHGKPTDIEIDSENSVFEKPLTLRLKLNVLE</sequence>
<feature type="domain" description="EGF-like" evidence="12">
    <location>
        <begin position="1254"/>
        <end position="1295"/>
    </location>
</feature>
<dbReference type="EMBL" id="JARPUR010000002">
    <property type="protein sequence ID" value="KAK4881645.1"/>
    <property type="molecule type" value="Genomic_DNA"/>
</dbReference>
<feature type="domain" description="EGF-like" evidence="12">
    <location>
        <begin position="1985"/>
        <end position="2022"/>
    </location>
</feature>
<dbReference type="InterPro" id="IPR000742">
    <property type="entry name" value="EGF"/>
</dbReference>
<organism evidence="14 15">
    <name type="scientific">Aquatica leii</name>
    <dbReference type="NCBI Taxonomy" id="1421715"/>
    <lineage>
        <taxon>Eukaryota</taxon>
        <taxon>Metazoa</taxon>
        <taxon>Ecdysozoa</taxon>
        <taxon>Arthropoda</taxon>
        <taxon>Hexapoda</taxon>
        <taxon>Insecta</taxon>
        <taxon>Pterygota</taxon>
        <taxon>Neoptera</taxon>
        <taxon>Endopterygota</taxon>
        <taxon>Coleoptera</taxon>
        <taxon>Polyphaga</taxon>
        <taxon>Elateriformia</taxon>
        <taxon>Elateroidea</taxon>
        <taxon>Lampyridae</taxon>
        <taxon>Luciolinae</taxon>
        <taxon>Aquatica</taxon>
    </lineage>
</organism>
<dbReference type="PROSITE" id="PS50026">
    <property type="entry name" value="EGF_3"/>
    <property type="match status" value="41"/>
</dbReference>
<dbReference type="PROSITE" id="PS00022">
    <property type="entry name" value="EGF_1"/>
    <property type="match status" value="1"/>
</dbReference>
<feature type="domain" description="EGF-like" evidence="12">
    <location>
        <begin position="2617"/>
        <end position="2654"/>
    </location>
</feature>
<dbReference type="FunFam" id="2.10.25.10:FF:000096">
    <property type="entry name" value="Putative fibrillin 2"/>
    <property type="match status" value="2"/>
</dbReference>
<feature type="domain" description="EGF-like" evidence="12">
    <location>
        <begin position="239"/>
        <end position="271"/>
    </location>
</feature>
<keyword evidence="4 10" id="KW-0245">EGF-like domain</keyword>
<dbReference type="PROSITE" id="PS00010">
    <property type="entry name" value="ASX_HYDROXYL"/>
    <property type="match status" value="41"/>
</dbReference>
<dbReference type="FunFam" id="2.10.25.10:FF:000002">
    <property type="entry name" value="Latent-transforming growth factor beta-binding protein 3"/>
    <property type="match status" value="1"/>
</dbReference>
<evidence type="ECO:0000256" key="6">
    <source>
        <dbReference type="ARBA" id="ARBA00022737"/>
    </source>
</evidence>
<dbReference type="FunFam" id="2.10.25.10:FF:000071">
    <property type="entry name" value="Fibrillin 2"/>
    <property type="match status" value="1"/>
</dbReference>
<dbReference type="InterPro" id="IPR001881">
    <property type="entry name" value="EGF-like_Ca-bd_dom"/>
</dbReference>
<feature type="domain" description="EGF-like" evidence="12">
    <location>
        <begin position="1702"/>
        <end position="1739"/>
    </location>
</feature>
<feature type="disulfide bond" evidence="10">
    <location>
        <begin position="718"/>
        <end position="728"/>
    </location>
</feature>
<dbReference type="GO" id="GO:0071944">
    <property type="term" value="C:cell periphery"/>
    <property type="evidence" value="ECO:0007669"/>
    <property type="project" value="UniProtKB-ARBA"/>
</dbReference>
<dbReference type="FunFam" id="2.10.25.10:FF:000125">
    <property type="entry name" value="Neurogenic locus notch protein-like"/>
    <property type="match status" value="1"/>
</dbReference>
<dbReference type="PROSITE" id="PS01187">
    <property type="entry name" value="EGF_CA"/>
    <property type="match status" value="14"/>
</dbReference>
<feature type="domain" description="EGF-like" evidence="12">
    <location>
        <begin position="509"/>
        <end position="549"/>
    </location>
</feature>
<feature type="domain" description="EGF-like" evidence="12">
    <location>
        <begin position="1420"/>
        <end position="1460"/>
    </location>
</feature>
<feature type="domain" description="EGF-like" evidence="12">
    <location>
        <begin position="2111"/>
        <end position="2152"/>
    </location>
</feature>
<evidence type="ECO:0000256" key="3">
    <source>
        <dbReference type="ARBA" id="ARBA00022530"/>
    </source>
</evidence>
<feature type="domain" description="EGF-like" evidence="12">
    <location>
        <begin position="2262"/>
        <end position="2302"/>
    </location>
</feature>
<evidence type="ECO:0000256" key="4">
    <source>
        <dbReference type="ARBA" id="ARBA00022536"/>
    </source>
</evidence>
<evidence type="ECO:0000313" key="14">
    <source>
        <dbReference type="EMBL" id="KAK4881645.1"/>
    </source>
</evidence>
<dbReference type="CDD" id="cd00054">
    <property type="entry name" value="EGF_CA"/>
    <property type="match status" value="26"/>
</dbReference>
<dbReference type="Gene3D" id="3.90.290.10">
    <property type="entry name" value="TGF-beta binding (TB) domain"/>
    <property type="match status" value="9"/>
</dbReference>
<dbReference type="InterPro" id="IPR024731">
    <property type="entry name" value="NELL2-like_EGF"/>
</dbReference>
<feature type="disulfide bond" evidence="10">
    <location>
        <begin position="261"/>
        <end position="270"/>
    </location>
</feature>
<dbReference type="SUPFAM" id="SSF57581">
    <property type="entry name" value="TB module/8-cys domain"/>
    <property type="match status" value="9"/>
</dbReference>
<keyword evidence="8 10" id="KW-1015">Disulfide bond</keyword>
<feature type="domain" description="EGF-like" evidence="12">
    <location>
        <begin position="2385"/>
        <end position="2426"/>
    </location>
</feature>
<feature type="domain" description="EGF-like" evidence="12">
    <location>
        <begin position="2344"/>
        <end position="2384"/>
    </location>
</feature>
<feature type="domain" description="EGF-like" evidence="12">
    <location>
        <begin position="2068"/>
        <end position="2110"/>
    </location>
</feature>
<feature type="domain" description="TB" evidence="13">
    <location>
        <begin position="277"/>
        <end position="318"/>
    </location>
</feature>
<evidence type="ECO:0000256" key="11">
    <source>
        <dbReference type="SAM" id="MobiDB-lite"/>
    </source>
</evidence>
<feature type="domain" description="EGF-like" evidence="12">
    <location>
        <begin position="714"/>
        <end position="753"/>
    </location>
</feature>
<dbReference type="InterPro" id="IPR017878">
    <property type="entry name" value="TB_dom"/>
</dbReference>
<dbReference type="PIRSF" id="PIRSF036312">
    <property type="entry name" value="Fibrillin"/>
    <property type="match status" value="1"/>
</dbReference>
<dbReference type="InterPro" id="IPR026823">
    <property type="entry name" value="cEGF"/>
</dbReference>
<evidence type="ECO:0000256" key="10">
    <source>
        <dbReference type="PROSITE-ProRule" id="PRU00076"/>
    </source>
</evidence>
<feature type="domain" description="EGF-like" evidence="12">
    <location>
        <begin position="2303"/>
        <end position="2343"/>
    </location>
</feature>
<dbReference type="Pfam" id="PF12661">
    <property type="entry name" value="hEGF"/>
    <property type="match status" value="3"/>
</dbReference>
<dbReference type="FunFam" id="2.10.25.10:FF:000804">
    <property type="entry name" value="Fibrillin-1"/>
    <property type="match status" value="1"/>
</dbReference>
<feature type="domain" description="EGF-like" evidence="12">
    <location>
        <begin position="550"/>
        <end position="589"/>
    </location>
</feature>
<dbReference type="FunFam" id="2.10.25.10:FF:000003">
    <property type="entry name" value="fibrillin-1 isoform X1"/>
    <property type="match status" value="13"/>
</dbReference>
<feature type="domain" description="EGF-like" evidence="12">
    <location>
        <begin position="673"/>
        <end position="713"/>
    </location>
</feature>
<dbReference type="InterPro" id="IPR000152">
    <property type="entry name" value="EGF-type_Asp/Asn_hydroxyl_site"/>
</dbReference>
<feature type="domain" description="TB" evidence="13">
    <location>
        <begin position="1064"/>
        <end position="1116"/>
    </location>
</feature>
<feature type="domain" description="EGF-like" evidence="12">
    <location>
        <begin position="380"/>
        <end position="420"/>
    </location>
</feature>